<feature type="transmembrane region" description="Helical" evidence="1">
    <location>
        <begin position="46"/>
        <end position="65"/>
    </location>
</feature>
<dbReference type="EMBL" id="MN740684">
    <property type="protein sequence ID" value="QHU07396.1"/>
    <property type="molecule type" value="Genomic_DNA"/>
</dbReference>
<feature type="transmembrane region" description="Helical" evidence="1">
    <location>
        <begin position="7"/>
        <end position="26"/>
    </location>
</feature>
<keyword evidence="1" id="KW-0472">Membrane</keyword>
<proteinExistence type="predicted"/>
<dbReference type="AlphaFoldDB" id="A0A6C0JRF3"/>
<name>A0A6C0JRF3_9ZZZZ</name>
<sequence length="137" mass="16227">MNKYLKIFMLVIYVLFIDFIWIYLINKKNYTESIEKVQKNKPVFNFNYAIFTYFLVMISIIYLSVPFVKSKFTNKDSKKNKIIKSLLYGAFVGFIIYGVYNFTCLSIYKNYEFKVGLMDSLWGAFLYATSTTLYLLG</sequence>
<evidence type="ECO:0000313" key="2">
    <source>
        <dbReference type="EMBL" id="QHU07396.1"/>
    </source>
</evidence>
<keyword evidence="1" id="KW-0812">Transmembrane</keyword>
<evidence type="ECO:0008006" key="3">
    <source>
        <dbReference type="Google" id="ProtNLM"/>
    </source>
</evidence>
<organism evidence="2">
    <name type="scientific">viral metagenome</name>
    <dbReference type="NCBI Taxonomy" id="1070528"/>
    <lineage>
        <taxon>unclassified sequences</taxon>
        <taxon>metagenomes</taxon>
        <taxon>organismal metagenomes</taxon>
    </lineage>
</organism>
<protein>
    <recommendedName>
        <fullName evidence="3">DUF2177 domain-containing protein</fullName>
    </recommendedName>
</protein>
<reference evidence="2" key="1">
    <citation type="journal article" date="2020" name="Nature">
        <title>Giant virus diversity and host interactions through global metagenomics.</title>
        <authorList>
            <person name="Schulz F."/>
            <person name="Roux S."/>
            <person name="Paez-Espino D."/>
            <person name="Jungbluth S."/>
            <person name="Walsh D.A."/>
            <person name="Denef V.J."/>
            <person name="McMahon K.D."/>
            <person name="Konstantinidis K.T."/>
            <person name="Eloe-Fadrosh E.A."/>
            <person name="Kyrpides N.C."/>
            <person name="Woyke T."/>
        </authorList>
    </citation>
    <scope>NUCLEOTIDE SEQUENCE</scope>
    <source>
        <strain evidence="2">GVMAG-S-1040241-154</strain>
    </source>
</reference>
<dbReference type="Pfam" id="PF09945">
    <property type="entry name" value="DUF2177"/>
    <property type="match status" value="1"/>
</dbReference>
<feature type="transmembrane region" description="Helical" evidence="1">
    <location>
        <begin position="86"/>
        <end position="108"/>
    </location>
</feature>
<evidence type="ECO:0000256" key="1">
    <source>
        <dbReference type="SAM" id="Phobius"/>
    </source>
</evidence>
<keyword evidence="1" id="KW-1133">Transmembrane helix</keyword>
<accession>A0A6C0JRF3</accession>
<dbReference type="InterPro" id="IPR018687">
    <property type="entry name" value="DUF2177_membr"/>
</dbReference>